<dbReference type="InterPro" id="IPR039919">
    <property type="entry name" value="ARHGEF10/ARHGEF17"/>
</dbReference>
<feature type="region of interest" description="Disordered" evidence="4">
    <location>
        <begin position="2347"/>
        <end position="2367"/>
    </location>
</feature>
<keyword evidence="1" id="KW-0597">Phosphoprotein</keyword>
<feature type="compositionally biased region" description="Low complexity" evidence="4">
    <location>
        <begin position="2288"/>
        <end position="2304"/>
    </location>
</feature>
<dbReference type="Pfam" id="PF19056">
    <property type="entry name" value="WD40_2"/>
    <property type="match status" value="1"/>
</dbReference>
<feature type="compositionally biased region" description="Polar residues" evidence="4">
    <location>
        <begin position="348"/>
        <end position="357"/>
    </location>
</feature>
<feature type="compositionally biased region" description="Polar residues" evidence="4">
    <location>
        <begin position="2241"/>
        <end position="2259"/>
    </location>
</feature>
<feature type="region of interest" description="Disordered" evidence="4">
    <location>
        <begin position="778"/>
        <end position="799"/>
    </location>
</feature>
<dbReference type="SUPFAM" id="SSF81995">
    <property type="entry name" value="beta-sandwich domain of Sec23/24"/>
    <property type="match status" value="1"/>
</dbReference>
<dbReference type="GO" id="GO:0030036">
    <property type="term" value="P:actin cytoskeleton organization"/>
    <property type="evidence" value="ECO:0007669"/>
    <property type="project" value="TreeGrafter"/>
</dbReference>
<dbReference type="Gene3D" id="1.20.900.10">
    <property type="entry name" value="Dbl homology (DH) domain"/>
    <property type="match status" value="1"/>
</dbReference>
<dbReference type="GO" id="GO:0005737">
    <property type="term" value="C:cytoplasm"/>
    <property type="evidence" value="ECO:0007669"/>
    <property type="project" value="UniProtKB-ARBA"/>
</dbReference>
<feature type="region of interest" description="Disordered" evidence="4">
    <location>
        <begin position="1006"/>
        <end position="1027"/>
    </location>
</feature>
<feature type="compositionally biased region" description="Polar residues" evidence="4">
    <location>
        <begin position="409"/>
        <end position="420"/>
    </location>
</feature>
<feature type="compositionally biased region" description="Low complexity" evidence="4">
    <location>
        <begin position="841"/>
        <end position="858"/>
    </location>
</feature>
<feature type="region of interest" description="Disordered" evidence="4">
    <location>
        <begin position="41"/>
        <end position="67"/>
    </location>
</feature>
<evidence type="ECO:0000313" key="6">
    <source>
        <dbReference type="Proteomes" id="UP000092443"/>
    </source>
</evidence>
<dbReference type="Pfam" id="PF00621">
    <property type="entry name" value="RhoGEF"/>
    <property type="match status" value="1"/>
</dbReference>
<feature type="compositionally biased region" description="Low complexity" evidence="4">
    <location>
        <begin position="261"/>
        <end position="289"/>
    </location>
</feature>
<feature type="compositionally biased region" description="Basic and acidic residues" evidence="4">
    <location>
        <begin position="861"/>
        <end position="882"/>
    </location>
</feature>
<evidence type="ECO:0000259" key="5">
    <source>
        <dbReference type="PROSITE" id="PS50010"/>
    </source>
</evidence>
<feature type="region of interest" description="Disordered" evidence="4">
    <location>
        <begin position="388"/>
        <end position="420"/>
    </location>
</feature>
<keyword evidence="2" id="KW-0344">Guanine-nucleotide releasing factor</keyword>
<dbReference type="GeneID" id="119644704"/>
<dbReference type="InterPro" id="IPR000219">
    <property type="entry name" value="DH_dom"/>
</dbReference>
<dbReference type="RefSeq" id="XP_037900328.1">
    <property type="nucleotide sequence ID" value="XM_038044400.1"/>
</dbReference>
<dbReference type="Gene3D" id="2.30.29.30">
    <property type="entry name" value="Pleckstrin-homology domain (PH domain)/Phosphotyrosine-binding domain (PTB)"/>
    <property type="match status" value="1"/>
</dbReference>
<dbReference type="FunFam" id="1.20.900.10:FF:000003">
    <property type="entry name" value="Rho guanine nucleotide exchange factor 10 like"/>
    <property type="match status" value="1"/>
</dbReference>
<name>A0A9C5ZII4_9MUSC</name>
<feature type="compositionally biased region" description="Low complexity" evidence="4">
    <location>
        <begin position="358"/>
        <end position="372"/>
    </location>
</feature>
<dbReference type="KEGG" id="gfs:119644704"/>
<reference evidence="7" key="1">
    <citation type="submission" date="2025-08" db="UniProtKB">
        <authorList>
            <consortium name="RefSeq"/>
        </authorList>
    </citation>
    <scope>IDENTIFICATION</scope>
    <source>
        <tissue evidence="7">Whole body pupa</tissue>
    </source>
</reference>
<feature type="compositionally biased region" description="Polar residues" evidence="4">
    <location>
        <begin position="691"/>
        <end position="705"/>
    </location>
</feature>
<proteinExistence type="predicted"/>
<feature type="region of interest" description="Disordered" evidence="4">
    <location>
        <begin position="933"/>
        <end position="966"/>
    </location>
</feature>
<sequence length="2383" mass="260858">MEACLGLGNRQRIIKAQKDLKQQQQQQQHQIPVTTQNYYTQQQPQTQRQLARGQTGNIGGSGFRGQEDTDHQALFQQQQQQQQQLNTISGSHAAAAAAATSTPVTSITTTTPKFVGKCLHFQSPPEYPPSPQQQNLSSVGVGGGCTKTMLQKSTVTVEVTATLPSSVNSCNSTIVTNAAATAQMNSSGRSYRKHVRHHQQLEQDLDAIEICAEQEPLTSHKPSGSRQARTLGRLNRNEVDDSGHHSQWSNVQQTTSLQMLQQHQHQQQQQQQQQQQPQQQQQQQQQQHHQQQHDYSYAYYEPGAAMRHTNIPNAELLGREEDSTPPPPNSIRALLSKGKKNKLLVSPATRQTFQTRLTGGSNNNSSSNTTGTASAHCASATPENFYEEISASSTSSSTNSMSSHHQLRATATSHSAGSLTQTLVEEELRRVQNRHRKILGELNLSVEAMLMPESPPNNSPTGKEAPVPTVSVTTASGQPLRLASTSADNICDASLNELLNTVGPTDELLSPIPNSSSVLGNIIHTTTTCLGGDLDSGFSGSSGASYIGSLRLHKTNALLNSRSANNANATNVPAQSAFAYATHSCRSFQRASTAHTSSSSIRNLPQIHQQTTTKQHTQKFPHSSINNADNACADESQNTFGFFTRASCGRRILNCAKIRAAEDPGPVVAPRQTESKARSFWNRKGWRKQPGLSTSTSSINDTGLSTDESKLNAGSWEDSLPSALTQNNNINPLAVQPSAHHPNNGNNVTTTTAQLHNISILKRPEVRGGLQTLIIPQHSQQPHHHHHHHHHHHIHTSAISRCSEAAIQQQQQLPSGAASVKLSGNTIAGGSFNANGGTSAVGVTSSTSATSAAPNSAGVQKHLDDSWCSAERGEHTPTEAHNKSPNPSISSEDEELAHEEKANGSATSSLSATNQRNSQLRSTFNRAKQHLSFDKWRSPGNVNNCAADNSTNSSNNAAGGSGTLTRRASTTTCSIMPTAHQPSREDITTPGETPGGRLQRWFSMKRGSSHQYDVGGRDGRQSTSSSIDYSDTVCDGTSHMSVTQKLTNSAHTTKSAYKMPGVPENEDDETSSLTASTNRFDLDLMIPPGSRANGTARTTHNRLMQPMLPPAPPGLSQQQLKRRHIVAAIVHSENSYVATLQRLVNDYKKPLEDSNPPILSVNKIGTLFHRLPEILQSHQLFRIALAECVRNWDRDEKLGDCFVGAFSKPRILEIYSGFINNFSAAMELAKMEEKRKSALADFFKVKQISAHDRLSFFGLMVKPVQRFPQFILFLQDLLKYTPQGHHDRMSLQLALTQLELLAEMLNERKREAEQYQGFKEMLGHISGTFNTRSLASTENNRQRYLLREDNVTHMEFNQAGFIVKSKQRRLLLLNDKVICVSVAPKQSHDFGATEKLTFKWMYPVTDVEIVDNSTSATLSRILTAGLNRGGSLKSNSSSCNNYSTNTLPANTSSSSPTVYQNASFDSSTAALLTSGADNLCNEMSNLMYDYEVVSRINDLVGSLKGTYKELNTNITRNVMNSIQSSIQRKNEEMAWVDSCCLQLVARNKSGKEETFTFQTINPNVKKEWVTELRLAQLALDTNNSPAWETTSTDPIAASSLAYEQQQQMQLVQRQSNKMPLFVKAMPILKSQHQTEVRCGCYYSIANDSKISGNARRRHKQLNYLWICTSDGSVSHITVFSQHIQQAGNLRDVGSFDITDCQITAMEFVKGLENCKTREEYNSLLGDLIWMGTDTQKILIYSAKNPEQEEQLSCCTVTGTVMRILYHFDTVYVALSNATMLIYRRAYDGAWMLKDPQVVVLGESSLSVPSLLPINMNIYAACANRVYVLNALNGEIQKSFEVHHGANQQVNLMAHSGIGLWISLKNSTMLCLYHTETFKHLQDINIASSVLRSDGKKEQAVNNSAIYVTALMACKGLLWVGTNVGIAVTIPLPRLEGVPIISGGISMSCHAHFGPITFLLPLVSKVYPCYKPSTNQSMANALSTAAEPVVPSMGDDLQLPAIDADPKKIAEAELDESAVVLRRDLPKEEISSGCGSPSALMLRELSTEGVDSATSSPRCSKLDKQISLDQSFSAKIRAPLANSPAFHRKRFRDLSTESARMSKTLPRGLGSPGYYNLGLNSNTSTLNHSEHGYCDVYGLYGKLIYVKEDYDAAEGTQGNLMDMMYEGMRRSDPELAAIPGRVSTLDRRLRMKASRPRSLDLSNWSVDSKSSSLYTSSGSEESMGIRLFGGRSVSRNSSSASHKTSGNGSDLGNISENGLMTSADVHSTPKSEEGFKLMQQHKQTGNNLTTPATSSTPPPAAATATLKRKQKQNAKQQQQQQADGPRTIITLTGGRGYWRHVWYNNANSPGHKSSSSSSSLSSGSSTPLIANSNDAHIVIWEKKL</sequence>
<dbReference type="PROSITE" id="PS50010">
    <property type="entry name" value="DH_2"/>
    <property type="match status" value="1"/>
</dbReference>
<dbReference type="InterPro" id="IPR011993">
    <property type="entry name" value="PH-like_dom_sf"/>
</dbReference>
<dbReference type="GO" id="GO:0051496">
    <property type="term" value="P:positive regulation of stress fiber assembly"/>
    <property type="evidence" value="ECO:0007669"/>
    <property type="project" value="TreeGrafter"/>
</dbReference>
<dbReference type="GO" id="GO:0005085">
    <property type="term" value="F:guanyl-nucleotide exchange factor activity"/>
    <property type="evidence" value="ECO:0007669"/>
    <property type="project" value="UniProtKB-KW"/>
</dbReference>
<dbReference type="PANTHER" id="PTHR12877">
    <property type="entry name" value="RHO GUANINE NUCLEOTIDE EXCHANGE FACTOR"/>
    <property type="match status" value="1"/>
</dbReference>
<feature type="region of interest" description="Disordered" evidence="4">
    <location>
        <begin position="2230"/>
        <end position="2327"/>
    </location>
</feature>
<dbReference type="InterPro" id="IPR036322">
    <property type="entry name" value="WD40_repeat_dom_sf"/>
</dbReference>
<dbReference type="SMART" id="SM00325">
    <property type="entry name" value="RhoGEF"/>
    <property type="match status" value="1"/>
</dbReference>
<dbReference type="PANTHER" id="PTHR12877:SF7">
    <property type="entry name" value="RHO GUANINE NUCLEOTIDE EXCHANGE FACTOR 10-LIKE PROTEIN"/>
    <property type="match status" value="1"/>
</dbReference>
<dbReference type="InterPro" id="IPR035899">
    <property type="entry name" value="DBL_dom_sf"/>
</dbReference>
<evidence type="ECO:0000256" key="4">
    <source>
        <dbReference type="SAM" id="MobiDB-lite"/>
    </source>
</evidence>
<feature type="compositionally biased region" description="Low complexity" evidence="4">
    <location>
        <begin position="943"/>
        <end position="958"/>
    </location>
</feature>
<feature type="region of interest" description="Disordered" evidence="4">
    <location>
        <begin position="841"/>
        <end position="921"/>
    </location>
</feature>
<protein>
    <submittedName>
        <fullName evidence="7">Uncharacterized protein LOC119644704</fullName>
    </submittedName>
</protein>
<feature type="domain" description="DH" evidence="5">
    <location>
        <begin position="1121"/>
        <end position="1308"/>
    </location>
</feature>
<feature type="compositionally biased region" description="Low complexity" evidence="4">
    <location>
        <begin position="2352"/>
        <end position="2364"/>
    </location>
</feature>
<dbReference type="CDD" id="cd00160">
    <property type="entry name" value="RhoGEF"/>
    <property type="match status" value="1"/>
</dbReference>
<feature type="compositionally biased region" description="Polar residues" evidence="4">
    <location>
        <begin position="904"/>
        <end position="921"/>
    </location>
</feature>
<evidence type="ECO:0000313" key="7">
    <source>
        <dbReference type="RefSeq" id="XP_037900328.1"/>
    </source>
</evidence>
<evidence type="ECO:0000256" key="3">
    <source>
        <dbReference type="SAM" id="Coils"/>
    </source>
</evidence>
<keyword evidence="3" id="KW-0175">Coiled coil</keyword>
<dbReference type="InterPro" id="IPR001849">
    <property type="entry name" value="PH_domain"/>
</dbReference>
<dbReference type="Proteomes" id="UP000092443">
    <property type="component" value="Unplaced"/>
</dbReference>
<feature type="compositionally biased region" description="Basic residues" evidence="4">
    <location>
        <begin position="781"/>
        <end position="795"/>
    </location>
</feature>
<dbReference type="SMART" id="SM00233">
    <property type="entry name" value="PH"/>
    <property type="match status" value="1"/>
</dbReference>
<feature type="region of interest" description="Disordered" evidence="4">
    <location>
        <begin position="257"/>
        <end position="294"/>
    </location>
</feature>
<evidence type="ECO:0000256" key="2">
    <source>
        <dbReference type="ARBA" id="ARBA00022658"/>
    </source>
</evidence>
<feature type="coiled-coil region" evidence="3">
    <location>
        <begin position="1288"/>
        <end position="1315"/>
    </location>
</feature>
<dbReference type="SUPFAM" id="SSF50729">
    <property type="entry name" value="PH domain-like"/>
    <property type="match status" value="1"/>
</dbReference>
<dbReference type="SUPFAM" id="SSF48065">
    <property type="entry name" value="DBL homology domain (DH-domain)"/>
    <property type="match status" value="1"/>
</dbReference>
<feature type="region of interest" description="Disordered" evidence="4">
    <location>
        <begin position="686"/>
        <end position="705"/>
    </location>
</feature>
<accession>A0A9C5ZII4</accession>
<feature type="compositionally biased region" description="Low complexity" evidence="4">
    <location>
        <begin position="390"/>
        <end position="403"/>
    </location>
</feature>
<feature type="compositionally biased region" description="Low complexity" evidence="4">
    <location>
        <begin position="2231"/>
        <end position="2240"/>
    </location>
</feature>
<dbReference type="Pfam" id="PF19057">
    <property type="entry name" value="PH_19"/>
    <property type="match status" value="1"/>
</dbReference>
<evidence type="ECO:0000256" key="1">
    <source>
        <dbReference type="ARBA" id="ARBA00022553"/>
    </source>
</evidence>
<feature type="region of interest" description="Disordered" evidence="4">
    <location>
        <begin position="317"/>
        <end position="376"/>
    </location>
</feature>
<keyword evidence="6" id="KW-1185">Reference proteome</keyword>
<dbReference type="SUPFAM" id="SSF50978">
    <property type="entry name" value="WD40 repeat-like"/>
    <property type="match status" value="1"/>
</dbReference>
<organism evidence="6 7">
    <name type="scientific">Glossina fuscipes</name>
    <dbReference type="NCBI Taxonomy" id="7396"/>
    <lineage>
        <taxon>Eukaryota</taxon>
        <taxon>Metazoa</taxon>
        <taxon>Ecdysozoa</taxon>
        <taxon>Arthropoda</taxon>
        <taxon>Hexapoda</taxon>
        <taxon>Insecta</taxon>
        <taxon>Pterygota</taxon>
        <taxon>Neoptera</taxon>
        <taxon>Endopterygota</taxon>
        <taxon>Diptera</taxon>
        <taxon>Brachycera</taxon>
        <taxon>Muscomorpha</taxon>
        <taxon>Hippoboscoidea</taxon>
        <taxon>Glossinidae</taxon>
        <taxon>Glossina</taxon>
    </lineage>
</organism>
<gene>
    <name evidence="7" type="primary">LOC119644704</name>
</gene>